<evidence type="ECO:0000256" key="1">
    <source>
        <dbReference type="ARBA" id="ARBA00004651"/>
    </source>
</evidence>
<feature type="transmembrane region" description="Helical" evidence="8">
    <location>
        <begin position="128"/>
        <end position="154"/>
    </location>
</feature>
<dbReference type="PANTHER" id="PTHR34979:SF1">
    <property type="entry name" value="INNER MEMBRANE PROTEIN YGAZ"/>
    <property type="match status" value="1"/>
</dbReference>
<dbReference type="EMBL" id="JAGGMR010000001">
    <property type="protein sequence ID" value="MBP2194198.1"/>
    <property type="molecule type" value="Genomic_DNA"/>
</dbReference>
<evidence type="ECO:0000256" key="2">
    <source>
        <dbReference type="ARBA" id="ARBA00010735"/>
    </source>
</evidence>
<evidence type="ECO:0000256" key="4">
    <source>
        <dbReference type="ARBA" id="ARBA00022475"/>
    </source>
</evidence>
<proteinExistence type="inferred from homology"/>
<evidence type="ECO:0000256" key="8">
    <source>
        <dbReference type="SAM" id="Phobius"/>
    </source>
</evidence>
<dbReference type="PANTHER" id="PTHR34979">
    <property type="entry name" value="INNER MEMBRANE PROTEIN YGAZ"/>
    <property type="match status" value="1"/>
</dbReference>
<dbReference type="InterPro" id="IPR011606">
    <property type="entry name" value="Brnchd-chn_aa_trnsp_permease"/>
</dbReference>
<gene>
    <name evidence="9" type="ORF">BJ987_007099</name>
</gene>
<comment type="similarity">
    <text evidence="2">Belongs to the AzlC family.</text>
</comment>
<keyword evidence="7 8" id="KW-0472">Membrane</keyword>
<dbReference type="Pfam" id="PF03591">
    <property type="entry name" value="AzlC"/>
    <property type="match status" value="1"/>
</dbReference>
<evidence type="ECO:0000313" key="9">
    <source>
        <dbReference type="EMBL" id="MBP2194198.1"/>
    </source>
</evidence>
<evidence type="ECO:0000256" key="3">
    <source>
        <dbReference type="ARBA" id="ARBA00022448"/>
    </source>
</evidence>
<keyword evidence="5 8" id="KW-0812">Transmembrane</keyword>
<keyword evidence="3" id="KW-0813">Transport</keyword>
<organism evidence="9 10">
    <name type="scientific">Nocardia goodfellowii</name>
    <dbReference type="NCBI Taxonomy" id="882446"/>
    <lineage>
        <taxon>Bacteria</taxon>
        <taxon>Bacillati</taxon>
        <taxon>Actinomycetota</taxon>
        <taxon>Actinomycetes</taxon>
        <taxon>Mycobacteriales</taxon>
        <taxon>Nocardiaceae</taxon>
        <taxon>Nocardia</taxon>
    </lineage>
</organism>
<evidence type="ECO:0000313" key="10">
    <source>
        <dbReference type="Proteomes" id="UP001519325"/>
    </source>
</evidence>
<sequence length="270" mass="27643">MRSIWRTLGRDTASGVAAVLLAVWVIGLSYGATAVSSGFPIWLPVVLSFAVLAGGAEFLFIGIIAGGGSPIAAVLAGLVVNARHLPYGLSVPDDVVGKGWRRALGVHVMNDESVAMALAESDTARKRVVYWVCGLGVLLAWPGGAVLGALIGSVVPDTSALGLDAVFPAVLLALVVPALRDRTTLGSVCVGVVVAMLSSPFLPAGMPVLVALSGVLWAAFRTRGEADGPVGSEDRAPMTDVSAAADEIGTIEHGSWDLTKERAQLSGAPR</sequence>
<keyword evidence="6 8" id="KW-1133">Transmembrane helix</keyword>
<dbReference type="Proteomes" id="UP001519325">
    <property type="component" value="Unassembled WGS sequence"/>
</dbReference>
<keyword evidence="10" id="KW-1185">Reference proteome</keyword>
<dbReference type="RefSeq" id="WP_209897356.1">
    <property type="nucleotide sequence ID" value="NZ_JAGGMR010000001.1"/>
</dbReference>
<evidence type="ECO:0000256" key="7">
    <source>
        <dbReference type="ARBA" id="ARBA00023136"/>
    </source>
</evidence>
<feature type="transmembrane region" description="Helical" evidence="8">
    <location>
        <begin position="191"/>
        <end position="220"/>
    </location>
</feature>
<evidence type="ECO:0000256" key="5">
    <source>
        <dbReference type="ARBA" id="ARBA00022692"/>
    </source>
</evidence>
<comment type="subcellular location">
    <subcellularLocation>
        <location evidence="1">Cell membrane</location>
        <topology evidence="1">Multi-pass membrane protein</topology>
    </subcellularLocation>
</comment>
<name>A0ABS4QSZ1_9NOCA</name>
<keyword evidence="4" id="KW-1003">Cell membrane</keyword>
<comment type="caution">
    <text evidence="9">The sequence shown here is derived from an EMBL/GenBank/DDBJ whole genome shotgun (WGS) entry which is preliminary data.</text>
</comment>
<reference evidence="9 10" key="1">
    <citation type="submission" date="2021-03" db="EMBL/GenBank/DDBJ databases">
        <title>Sequencing the genomes of 1000 actinobacteria strains.</title>
        <authorList>
            <person name="Klenk H.-P."/>
        </authorList>
    </citation>
    <scope>NUCLEOTIDE SEQUENCE [LARGE SCALE GENOMIC DNA]</scope>
    <source>
        <strain evidence="9 10">DSM 45516</strain>
    </source>
</reference>
<protein>
    <submittedName>
        <fullName evidence="9">4-azaleucine resistance transporter AzlC</fullName>
    </submittedName>
</protein>
<evidence type="ECO:0000256" key="6">
    <source>
        <dbReference type="ARBA" id="ARBA00022989"/>
    </source>
</evidence>
<feature type="transmembrane region" description="Helical" evidence="8">
    <location>
        <begin position="160"/>
        <end position="179"/>
    </location>
</feature>
<accession>A0ABS4QSZ1</accession>